<organism evidence="2 3">
    <name type="scientific">Parascaris univalens</name>
    <name type="common">Nematode worm</name>
    <dbReference type="NCBI Taxonomy" id="6257"/>
    <lineage>
        <taxon>Eukaryota</taxon>
        <taxon>Metazoa</taxon>
        <taxon>Ecdysozoa</taxon>
        <taxon>Nematoda</taxon>
        <taxon>Chromadorea</taxon>
        <taxon>Rhabditida</taxon>
        <taxon>Spirurina</taxon>
        <taxon>Ascaridomorpha</taxon>
        <taxon>Ascaridoidea</taxon>
        <taxon>Ascarididae</taxon>
        <taxon>Parascaris</taxon>
    </lineage>
</organism>
<feature type="region of interest" description="Disordered" evidence="1">
    <location>
        <begin position="1311"/>
        <end position="1439"/>
    </location>
</feature>
<evidence type="ECO:0000256" key="1">
    <source>
        <dbReference type="SAM" id="MobiDB-lite"/>
    </source>
</evidence>
<feature type="compositionally biased region" description="Low complexity" evidence="1">
    <location>
        <begin position="1499"/>
        <end position="1513"/>
    </location>
</feature>
<dbReference type="Proteomes" id="UP000887569">
    <property type="component" value="Unplaced"/>
</dbReference>
<reference evidence="3" key="1">
    <citation type="submission" date="2022-11" db="UniProtKB">
        <authorList>
            <consortium name="WormBaseParasite"/>
        </authorList>
    </citation>
    <scope>IDENTIFICATION</scope>
</reference>
<feature type="region of interest" description="Disordered" evidence="1">
    <location>
        <begin position="1906"/>
        <end position="1986"/>
    </location>
</feature>
<feature type="compositionally biased region" description="Polar residues" evidence="1">
    <location>
        <begin position="1906"/>
        <end position="1939"/>
    </location>
</feature>
<feature type="compositionally biased region" description="Basic and acidic residues" evidence="1">
    <location>
        <begin position="1531"/>
        <end position="1541"/>
    </location>
</feature>
<feature type="compositionally biased region" description="Basic and acidic residues" evidence="1">
    <location>
        <begin position="879"/>
        <end position="950"/>
    </location>
</feature>
<feature type="region of interest" description="Disordered" evidence="1">
    <location>
        <begin position="1471"/>
        <end position="1541"/>
    </location>
</feature>
<feature type="region of interest" description="Disordered" evidence="1">
    <location>
        <begin position="2111"/>
        <end position="2151"/>
    </location>
</feature>
<sequence length="2253" mass="253772">MSISSTRHLFALKEFPVYRSDLWLRDVCLVCQTRHSTTDDKSEHSTSSSHLKRMILYDFFSKESRSLKSSNRRSVLLERYKRSGTFAAGLECIHEFVMPFCSSPWWACSICYEADADLYTLDAHLHSILHIKTYVEEFHPGRVVDESVDRFTMLTRLYAMRAEVLEEQGKLESPEVLDVEGVSREWAMEKLAIAADSSSDRFKIGELFGGHEALHCKVCHSNIASAEETRERCWETHLASSYHQRVQLLASMIAQFESHPIDNPFDDRAQTSKWEQNALGVYLGPMAGLQHLIYFGTFPYCDLCYAVLDEDRVMEHFCCENHLIKLLSFHRPGAMYVAVYLPDDTRRTQMLSIFDTIDSADLGGRPRKIEAPCIPELIRANSNPNVLNAPTLMPQLLPLGSGGFCLWCPVCWRALNVSSEESERIAFWTDHCTRSKDHFETAVRRSLFSFEEENFVDAMTTLHLPTMKEEAVWKTIELDGRKVEVQQQSDVGLDFLVDDLHAEEVVCIACAAIFPRSDTSQVALHIRSMDHLMQYLHATDREMLNLVMSQKSSQAERDLLIDYLRRSVTSPGTIRVYDVDLAITIARWGSVPYRKIELSTIEANARPIYALLSEVIDRVADDKVENIAVPVKEALQLCSLRIYSVNEKSILLWCMGCERAFSVIEGAVVEGAWDGHLLGASHARRVAALSKNKLDPNGFINEKPKLTATLVDQVEAKKKVVWRWNESAKLFEYVYAVLGLSDMVERRSVNVGMTHIPDIYCRLCAEVLPHSQEWLDSHIRSLSHIINYVQRYHTEGIAQLEALQRDTSDDGGKLLRKHLGFMLKNESCKLNMIGEMRVYHPDGVQKQREAKALKVAAMEAEKDRHKEKVKKVADHRKKVSEEQKQRVDSRRPKEEVKTEDNRHSAVEERRSKQSREVMRRRYEREREEGMKRREVSRQEEEKKAREAEARRRQRILAMERQRKKEGELKKNREPAREEHIGRLRGEEETLAEAQRVGRERQRIMQIQMELEREQRIEEEMIRIRHEKAAIIENLSTIQNRHEHSVDRDRLTVTVPNIGAQRLMVTVPSALGTSSAASMNSRYQCSAWSPVMQAVPLKDVDTSVQRPPSVNVPQVDEHPSRLHSPTVGVQQLPHHIRPDRIKKLESHIKAFKQIETRDLLVDYLWKQGGEMIPEAELPEVFNSVAARRIGLLGLSSVYQVQCSDRPTFETMYCSACSVWTTFADMFNHLMTAEHRLGYLFRNYKMYHKSAMSQPNETIREQMLEQFARQIWKLEGSGEVRYRLTCPVNYETVMRLWPQHIRLLSNDWMDLPDREMNATPPPGIDVGNEKESNKRSEARRKEREGENLRKKQRNGNDKGREEERIELRERDASSSVKQRSSLGRRVGSSPIKQRSQRSTSRRRSRSHSRHHGRTRSPSSRMHRSRSNSGSTSRGRRRSPLRITRLLSTMENVQDESTWEDAAAAFLAKIGDKRGAERVRRRSPSSRSRSRSKSSARRRSRSIISSGKCRSRSGSRYARTGSRASERIRRHSSRERGTSFDKRVEQETAGGLLKVWEGLPEEVDRRSSKDLTKAAPSDDDVDRILAKRAKVDQERPRDPKEDMRKLLGLLVTMQQEVQQRGQLDDATISRLYEEVGVSGGDMTSSGALLQQLCQMLVGDGASSSGGGFYQQAQHQSNIDFERFGIAPVKEQTTEASFVYPGAPDPEVQEAPTIHAPYTGYGGIGESVLRESPQVATINPWMNGASGGRPPLSLLPGAHALSNYGLKSAAAFVEPVQVQPNSADIYAARRMKSATSINDASSRQSAPSSWVDDEMGQPLSRTQDETGALSRSAGFPVAQSVPEGAIRMMNEVVDDDVLTDNEFEYGEVKVSKKKMINYTKKLLEMRPDLTKWTGANNRANNLRAGSAIATSAIPNQGAQKTPMNSWKTSASQQSAVSSPIQQLRDSRPMASATNVQAASHQSGQLKTARDGQEGQQEDSTSGQRTLTRSERRAQLRAAFLATKTAALAETTKAAGLPFEPKDDPNFTGGDTLGKDTVMLFGRFEGGVSSVRDAGYSAQANPLIAEAARSFGAFASNLPNTSINRNMAVAIGTTATWEDLGSTVSALFNNAKKQTAQNPVNFQDRKASIGASSSDVDGPPPPPPAASSSARCDPMSTAAVTQYSGQPTKYAQPTTTRIYNPTVANYGLPNTAKPLYSAVASTGSVFTAGVKQPAYDNLEQPVYSSMQQSTVYPPSSATQPQASTYFSYFSSFPSYSQF</sequence>
<dbReference type="WBParaSite" id="PgR006_g068_t03">
    <property type="protein sequence ID" value="PgR006_g068_t03"/>
    <property type="gene ID" value="PgR006_g068"/>
</dbReference>
<proteinExistence type="predicted"/>
<feature type="region of interest" description="Disordered" evidence="1">
    <location>
        <begin position="1561"/>
        <end position="1580"/>
    </location>
</feature>
<feature type="compositionally biased region" description="Polar residues" evidence="1">
    <location>
        <begin position="1969"/>
        <end position="1982"/>
    </location>
</feature>
<accession>A0A915AED0</accession>
<feature type="compositionally biased region" description="Basic and acidic residues" evidence="1">
    <location>
        <begin position="859"/>
        <end position="872"/>
    </location>
</feature>
<evidence type="ECO:0000313" key="3">
    <source>
        <dbReference type="WBParaSite" id="PgR006_g068_t03"/>
    </source>
</evidence>
<feature type="region of interest" description="Disordered" evidence="1">
    <location>
        <begin position="1792"/>
        <end position="1832"/>
    </location>
</feature>
<protein>
    <submittedName>
        <fullName evidence="3">C2H2-type domain-containing protein</fullName>
    </submittedName>
</protein>
<feature type="compositionally biased region" description="Basic residues" evidence="1">
    <location>
        <begin position="1397"/>
        <end position="1423"/>
    </location>
</feature>
<keyword evidence="2" id="KW-1185">Reference proteome</keyword>
<feature type="compositionally biased region" description="Polar residues" evidence="1">
    <location>
        <begin position="1947"/>
        <end position="1961"/>
    </location>
</feature>
<name>A0A915AED0_PARUN</name>
<feature type="region of interest" description="Disordered" evidence="1">
    <location>
        <begin position="858"/>
        <end position="951"/>
    </location>
</feature>
<feature type="compositionally biased region" description="Basic and acidic residues" evidence="1">
    <location>
        <begin position="1325"/>
        <end position="1370"/>
    </location>
</feature>
<feature type="compositionally biased region" description="Basic residues" evidence="1">
    <location>
        <begin position="1476"/>
        <end position="1498"/>
    </location>
</feature>
<evidence type="ECO:0000313" key="2">
    <source>
        <dbReference type="Proteomes" id="UP000887569"/>
    </source>
</evidence>
<feature type="compositionally biased region" description="Polar residues" evidence="1">
    <location>
        <begin position="1792"/>
        <end position="1804"/>
    </location>
</feature>